<dbReference type="OrthoDB" id="8950594at2759"/>
<dbReference type="EMBL" id="RJVU01058228">
    <property type="protein sequence ID" value="ROK06855.1"/>
    <property type="molecule type" value="Genomic_DNA"/>
</dbReference>
<sequence length="294" mass="33096">MAEGESDVRGYLYEPQYSDEQLRMMEEQEAVRAAAAAEEQDLLGAREEEPGQTRAGADWWCQCSHCARMDSERESYCCREFQRCHFLLDEITESVDETAPLACVTEHPSFIPHMDRGFLETYFRIPKINWKRQPRPAGTNGRLSVNPLGCVGALEGSCRLVKRAVLRVWLKRLSSWETLVTKFNGVFQSSGCDSCWVENQQRPLEKQLRLLDVKFSHGLTVAAIIGLVDELVGKFEKVLFSLNFPGAGESDRMTMTFVFDVIAFGGDRSSGWCMRAAVCFGRASRRAAAAGRAR</sequence>
<evidence type="ECO:0000313" key="2">
    <source>
        <dbReference type="Proteomes" id="UP000281406"/>
    </source>
</evidence>
<dbReference type="AlphaFoldDB" id="A0A3N0XWQ8"/>
<name>A0A3N0XWQ8_ANAGA</name>
<keyword evidence="2" id="KW-1185">Reference proteome</keyword>
<accession>A0A3N0XWQ8</accession>
<reference evidence="1 2" key="1">
    <citation type="submission" date="2018-10" db="EMBL/GenBank/DDBJ databases">
        <title>Genome assembly for a Yunnan-Guizhou Plateau 3E fish, Anabarilius grahami (Regan), and its evolutionary and genetic applications.</title>
        <authorList>
            <person name="Jiang W."/>
        </authorList>
    </citation>
    <scope>NUCLEOTIDE SEQUENCE [LARGE SCALE GENOMIC DNA]</scope>
    <source>
        <strain evidence="1">AG-KIZ</strain>
        <tissue evidence="1">Muscle</tissue>
    </source>
</reference>
<dbReference type="PANTHER" id="PTHR36981:SF9">
    <property type="entry name" value="NANOR-RELATED"/>
    <property type="match status" value="1"/>
</dbReference>
<evidence type="ECO:0000313" key="1">
    <source>
        <dbReference type="EMBL" id="ROK06855.1"/>
    </source>
</evidence>
<protein>
    <submittedName>
        <fullName evidence="1">Uncharacterized protein</fullName>
    </submittedName>
</protein>
<comment type="caution">
    <text evidence="1">The sequence shown here is derived from an EMBL/GenBank/DDBJ whole genome shotgun (WGS) entry which is preliminary data.</text>
</comment>
<gene>
    <name evidence="1" type="ORF">DPX16_23458</name>
</gene>
<organism evidence="1 2">
    <name type="scientific">Anabarilius grahami</name>
    <name type="common">Kanglang fish</name>
    <name type="synonym">Barilius grahami</name>
    <dbReference type="NCBI Taxonomy" id="495550"/>
    <lineage>
        <taxon>Eukaryota</taxon>
        <taxon>Metazoa</taxon>
        <taxon>Chordata</taxon>
        <taxon>Craniata</taxon>
        <taxon>Vertebrata</taxon>
        <taxon>Euteleostomi</taxon>
        <taxon>Actinopterygii</taxon>
        <taxon>Neopterygii</taxon>
        <taxon>Teleostei</taxon>
        <taxon>Ostariophysi</taxon>
        <taxon>Cypriniformes</taxon>
        <taxon>Xenocyprididae</taxon>
        <taxon>Xenocypridinae</taxon>
        <taxon>Xenocypridinae incertae sedis</taxon>
        <taxon>Anabarilius</taxon>
    </lineage>
</organism>
<dbReference type="PANTHER" id="PTHR36981">
    <property type="entry name" value="ZGC:195170"/>
    <property type="match status" value="1"/>
</dbReference>
<proteinExistence type="predicted"/>
<dbReference type="Proteomes" id="UP000281406">
    <property type="component" value="Unassembled WGS sequence"/>
</dbReference>